<feature type="transmembrane region" description="Helical" evidence="8">
    <location>
        <begin position="728"/>
        <end position="748"/>
    </location>
</feature>
<feature type="transmembrane region" description="Helical" evidence="8">
    <location>
        <begin position="623"/>
        <end position="647"/>
    </location>
</feature>
<protein>
    <submittedName>
        <fullName evidence="9">Cation transport protein-domain-containing protein</fullName>
    </submittedName>
</protein>
<evidence type="ECO:0000256" key="3">
    <source>
        <dbReference type="ARBA" id="ARBA00022692"/>
    </source>
</evidence>
<feature type="region of interest" description="Disordered" evidence="7">
    <location>
        <begin position="168"/>
        <end position="268"/>
    </location>
</feature>
<feature type="transmembrane region" description="Helical" evidence="8">
    <location>
        <begin position="699"/>
        <end position="716"/>
    </location>
</feature>
<feature type="region of interest" description="Disordered" evidence="7">
    <location>
        <begin position="296"/>
        <end position="332"/>
    </location>
</feature>
<feature type="transmembrane region" description="Helical" evidence="8">
    <location>
        <begin position="439"/>
        <end position="464"/>
    </location>
</feature>
<dbReference type="PANTHER" id="PTHR31064:SF30">
    <property type="entry name" value="HIGH-AFFINITY POTASSIUM TRANSPORT PROTEIN-RELATED"/>
    <property type="match status" value="1"/>
</dbReference>
<evidence type="ECO:0000256" key="4">
    <source>
        <dbReference type="ARBA" id="ARBA00022989"/>
    </source>
</evidence>
<proteinExistence type="predicted"/>
<evidence type="ECO:0000256" key="8">
    <source>
        <dbReference type="SAM" id="Phobius"/>
    </source>
</evidence>
<feature type="compositionally biased region" description="Polar residues" evidence="7">
    <location>
        <begin position="241"/>
        <end position="254"/>
    </location>
</feature>
<feature type="transmembrane region" description="Helical" evidence="8">
    <location>
        <begin position="90"/>
        <end position="109"/>
    </location>
</feature>
<keyword evidence="10" id="KW-1185">Reference proteome</keyword>
<dbReference type="GO" id="GO:1990573">
    <property type="term" value="P:potassium ion import across plasma membrane"/>
    <property type="evidence" value="ECO:0007669"/>
    <property type="project" value="TreeGrafter"/>
</dbReference>
<evidence type="ECO:0000256" key="5">
    <source>
        <dbReference type="ARBA" id="ARBA00023065"/>
    </source>
</evidence>
<feature type="transmembrane region" description="Helical" evidence="8">
    <location>
        <begin position="515"/>
        <end position="545"/>
    </location>
</feature>
<evidence type="ECO:0000256" key="1">
    <source>
        <dbReference type="ARBA" id="ARBA00004141"/>
    </source>
</evidence>
<evidence type="ECO:0000256" key="2">
    <source>
        <dbReference type="ARBA" id="ARBA00022448"/>
    </source>
</evidence>
<gene>
    <name evidence="9" type="ORF">B0F90DRAFT_1809808</name>
</gene>
<dbReference type="InterPro" id="IPR003445">
    <property type="entry name" value="Cat_transpt"/>
</dbReference>
<evidence type="ECO:0000313" key="9">
    <source>
        <dbReference type="EMBL" id="KAI0302328.1"/>
    </source>
</evidence>
<feature type="transmembrane region" description="Helical" evidence="8">
    <location>
        <begin position="484"/>
        <end position="503"/>
    </location>
</feature>
<dbReference type="GO" id="GO:0005886">
    <property type="term" value="C:plasma membrane"/>
    <property type="evidence" value="ECO:0007669"/>
    <property type="project" value="TreeGrafter"/>
</dbReference>
<reference evidence="9" key="1">
    <citation type="journal article" date="2022" name="New Phytol.">
        <title>Evolutionary transition to the ectomycorrhizal habit in the genomes of a hyperdiverse lineage of mushroom-forming fungi.</title>
        <authorList>
            <person name="Looney B."/>
            <person name="Miyauchi S."/>
            <person name="Morin E."/>
            <person name="Drula E."/>
            <person name="Courty P.E."/>
            <person name="Kohler A."/>
            <person name="Kuo A."/>
            <person name="LaButti K."/>
            <person name="Pangilinan J."/>
            <person name="Lipzen A."/>
            <person name="Riley R."/>
            <person name="Andreopoulos W."/>
            <person name="He G."/>
            <person name="Johnson J."/>
            <person name="Nolan M."/>
            <person name="Tritt A."/>
            <person name="Barry K.W."/>
            <person name="Grigoriev I.V."/>
            <person name="Nagy L.G."/>
            <person name="Hibbett D."/>
            <person name="Henrissat B."/>
            <person name="Matheny P.B."/>
            <person name="Labbe J."/>
            <person name="Martin F.M."/>
        </authorList>
    </citation>
    <scope>NUCLEOTIDE SEQUENCE</scope>
    <source>
        <strain evidence="9">BPL690</strain>
    </source>
</reference>
<evidence type="ECO:0000313" key="10">
    <source>
        <dbReference type="Proteomes" id="UP001203297"/>
    </source>
</evidence>
<evidence type="ECO:0000256" key="7">
    <source>
        <dbReference type="SAM" id="MobiDB-lite"/>
    </source>
</evidence>
<dbReference type="Pfam" id="PF02386">
    <property type="entry name" value="TrkH"/>
    <property type="match status" value="1"/>
</dbReference>
<keyword evidence="6 8" id="KW-0472">Membrane</keyword>
<feature type="transmembrane region" description="Helical" evidence="8">
    <location>
        <begin position="57"/>
        <end position="78"/>
    </location>
</feature>
<dbReference type="InterPro" id="IPR051143">
    <property type="entry name" value="TrkH_K-transport"/>
</dbReference>
<dbReference type="AlphaFoldDB" id="A0AAD4M4Z6"/>
<organism evidence="9 10">
    <name type="scientific">Multifurca ochricompacta</name>
    <dbReference type="NCBI Taxonomy" id="376703"/>
    <lineage>
        <taxon>Eukaryota</taxon>
        <taxon>Fungi</taxon>
        <taxon>Dikarya</taxon>
        <taxon>Basidiomycota</taxon>
        <taxon>Agaricomycotina</taxon>
        <taxon>Agaricomycetes</taxon>
        <taxon>Russulales</taxon>
        <taxon>Russulaceae</taxon>
        <taxon>Multifurca</taxon>
    </lineage>
</organism>
<dbReference type="PANTHER" id="PTHR31064">
    <property type="entry name" value="POTASSIUM TRANSPORT PROTEIN DDB_G0292412-RELATED"/>
    <property type="match status" value="1"/>
</dbReference>
<comment type="subcellular location">
    <subcellularLocation>
        <location evidence="1">Membrane</location>
        <topology evidence="1">Multi-pass membrane protein</topology>
    </subcellularLocation>
</comment>
<feature type="transmembrane region" description="Helical" evidence="8">
    <location>
        <begin position="29"/>
        <end position="50"/>
    </location>
</feature>
<accession>A0AAD4M4Z6</accession>
<feature type="compositionally biased region" description="Polar residues" evidence="7">
    <location>
        <begin position="174"/>
        <end position="184"/>
    </location>
</feature>
<dbReference type="GO" id="GO:0140107">
    <property type="term" value="F:high-affinity potassium ion transmembrane transporter activity"/>
    <property type="evidence" value="ECO:0007669"/>
    <property type="project" value="TreeGrafter"/>
</dbReference>
<feature type="transmembrane region" description="Helical" evidence="8">
    <location>
        <begin position="588"/>
        <end position="611"/>
    </location>
</feature>
<dbReference type="EMBL" id="WTXG01000011">
    <property type="protein sequence ID" value="KAI0302328.1"/>
    <property type="molecule type" value="Genomic_DNA"/>
</dbReference>
<evidence type="ECO:0000256" key="6">
    <source>
        <dbReference type="ARBA" id="ARBA00023136"/>
    </source>
</evidence>
<comment type="caution">
    <text evidence="9">The sequence shown here is derived from an EMBL/GenBank/DDBJ whole genome shotgun (WGS) entry which is preliminary data.</text>
</comment>
<dbReference type="GO" id="GO:0030007">
    <property type="term" value="P:intracellular potassium ion homeostasis"/>
    <property type="evidence" value="ECO:0007669"/>
    <property type="project" value="TreeGrafter"/>
</dbReference>
<keyword evidence="3 8" id="KW-0812">Transmembrane</keyword>
<keyword evidence="5" id="KW-0406">Ion transport</keyword>
<dbReference type="Proteomes" id="UP001203297">
    <property type="component" value="Unassembled WGS sequence"/>
</dbReference>
<keyword evidence="2" id="KW-0813">Transport</keyword>
<sequence>MPTLLSGDESSDHRPFQQFYSFIRHNLNFYRLHIIYFTFTPLLFSGIFYASNGHFHIAYIDALFNSVSAMAVCGLASVDLSSLTGWQQTILFIQLCLGNPVCIVSYLIIKKAPTRARRMFTIHCENIVRAATRKTVQETSDDEEVNPLTVASRITSLFRAGANPLAFPVPPHGASSSRGNNSEIQGKPSRRLRTDMIRRVDGAPKLVDPSGWISEGQADSITVPERDTPNNCGSSPPAELHNQQLSLVQESRSPSPVPLGSDGPRGGFRKNGNVSFDKGICHSNIFREGRFSLSSRGKARPASTDCKLLDSRTSNADGERATHGPPVPRTQTIEFAPYPQTRHRVQLFSILITHHTKHDHFGGFPGPQDIISRLIRRFLPGVHRQLTRTVTMPRTTTITSIRGNTGRARGVPYISFDAVVGHNSTFERAGWCEFRALNALLWIVGIYHISVQLLSYAIIAPYISSNKWKNDFLPPRLHRPVTPAWFSLFQVVSAYTNAGMSLVDQSMIPFQTAFPMIFTMIFLILAGNTAFRLTIFSLRFSVWIITKLVPRNSRLKETLHFLLDHPRRCFIYLFPSHKLGFFSHTTDWFFFLILDLGNQAIVSIPVGVRVIDGMLQAAAVRAAGFAVVSLSALAPAVKVLYVIMMYISVCSVRSTNVYEERSLGVYEDDASIDEEAISLSGNRMSVWGNYLTLHARKQLAFDMWWLGLALFLVCIIERDQLENTANATWFNIFNIVFELVSAYGGVGLSLGVPYATYSFSGAFRPLSKLIVCLVMLRGRHRGLPVAIDRAVLLPFEYRQVQRGWG</sequence>
<feature type="compositionally biased region" description="Basic and acidic residues" evidence="7">
    <location>
        <begin position="192"/>
        <end position="202"/>
    </location>
</feature>
<name>A0AAD4M4Z6_9AGAM</name>
<keyword evidence="4 8" id="KW-1133">Transmembrane helix</keyword>